<comment type="caution">
    <text evidence="2">The sequence shown here is derived from an EMBL/GenBank/DDBJ whole genome shotgun (WGS) entry which is preliminary data.</text>
</comment>
<reference evidence="2 3" key="1">
    <citation type="journal article" date="2018" name="ISME J.">
        <title>Endosymbiont genomes yield clues of tubeworm success.</title>
        <authorList>
            <person name="Li Y."/>
            <person name="Liles M.R."/>
            <person name="Halanych K.M."/>
        </authorList>
    </citation>
    <scope>NUCLEOTIDE SEQUENCE [LARGE SCALE GENOMIC DNA]</scope>
    <source>
        <strain evidence="2">A1462</strain>
    </source>
</reference>
<dbReference type="EMBL" id="QFXE01000010">
    <property type="protein sequence ID" value="RDH86400.1"/>
    <property type="molecule type" value="Genomic_DNA"/>
</dbReference>
<dbReference type="Proteomes" id="UP000254771">
    <property type="component" value="Unassembled WGS sequence"/>
</dbReference>
<name>A0A370DPA5_9GAMM</name>
<proteinExistence type="predicted"/>
<protein>
    <submittedName>
        <fullName evidence="2">Uncharacterized protein</fullName>
    </submittedName>
</protein>
<gene>
    <name evidence="2" type="ORF">DIZ78_09535</name>
</gene>
<evidence type="ECO:0000256" key="1">
    <source>
        <dbReference type="SAM" id="MobiDB-lite"/>
    </source>
</evidence>
<keyword evidence="3" id="KW-1185">Reference proteome</keyword>
<sequence length="66" mass="7414">MTALTREELQQHAGRIGIRLDSLQYRIKIMGLDAALNTPRQTKSQAGKKGGARSNWRRFKLPGSPH</sequence>
<organism evidence="2 3">
    <name type="scientific">endosymbiont of Escarpia spicata</name>
    <dbReference type="NCBI Taxonomy" id="2200908"/>
    <lineage>
        <taxon>Bacteria</taxon>
        <taxon>Pseudomonadati</taxon>
        <taxon>Pseudomonadota</taxon>
        <taxon>Gammaproteobacteria</taxon>
        <taxon>sulfur-oxidizing symbionts</taxon>
    </lineage>
</organism>
<evidence type="ECO:0000313" key="3">
    <source>
        <dbReference type="Proteomes" id="UP000254771"/>
    </source>
</evidence>
<dbReference type="AlphaFoldDB" id="A0A370DPA5"/>
<feature type="region of interest" description="Disordered" evidence="1">
    <location>
        <begin position="38"/>
        <end position="66"/>
    </location>
</feature>
<accession>A0A370DPA5</accession>
<evidence type="ECO:0000313" key="2">
    <source>
        <dbReference type="EMBL" id="RDH86400.1"/>
    </source>
</evidence>